<comment type="similarity">
    <text evidence="1">Belongs to the PET191 family.</text>
</comment>
<dbReference type="PROSITE" id="PS51808">
    <property type="entry name" value="CHCH"/>
    <property type="match status" value="1"/>
</dbReference>
<dbReference type="GO" id="GO:0005743">
    <property type="term" value="C:mitochondrial inner membrane"/>
    <property type="evidence" value="ECO:0007669"/>
    <property type="project" value="EnsemblFungi"/>
</dbReference>
<evidence type="ECO:0000256" key="1">
    <source>
        <dbReference type="ARBA" id="ARBA00007785"/>
    </source>
</evidence>
<protein>
    <submittedName>
        <fullName evidence="3">LADA_0H18118g1_1</fullName>
    </submittedName>
</protein>
<dbReference type="PANTHER" id="PTHR28627">
    <property type="entry name" value="CYTOCHROME C OXIDASE ASSEMBLY FACTOR 5"/>
    <property type="match status" value="1"/>
</dbReference>
<organism evidence="3 4">
    <name type="scientific">Lachancea dasiensis</name>
    <dbReference type="NCBI Taxonomy" id="1072105"/>
    <lineage>
        <taxon>Eukaryota</taxon>
        <taxon>Fungi</taxon>
        <taxon>Dikarya</taxon>
        <taxon>Ascomycota</taxon>
        <taxon>Saccharomycotina</taxon>
        <taxon>Saccharomycetes</taxon>
        <taxon>Saccharomycetales</taxon>
        <taxon>Saccharomycetaceae</taxon>
        <taxon>Lachancea</taxon>
    </lineage>
</organism>
<proteinExistence type="inferred from homology"/>
<dbReference type="STRING" id="1266660.A0A1G4K603"/>
<sequence length="108" mass="12164">MGASCNDQRKAVAICLQRSPCVLIERNTPKKCLEDPELSKDLPELCLAQMKAFLECKRGMVDMTKRFRGNGALSTGKYDQQYDNLSSGNFDAREELRKLETLSSTNKN</sequence>
<dbReference type="InterPro" id="IPR018793">
    <property type="entry name" value="Cyt_c_oxidase_assmbl_Pet191"/>
</dbReference>
<dbReference type="Pfam" id="PF10203">
    <property type="entry name" value="Pet191_N"/>
    <property type="match status" value="1"/>
</dbReference>
<evidence type="ECO:0000256" key="2">
    <source>
        <dbReference type="ARBA" id="ARBA00023157"/>
    </source>
</evidence>
<dbReference type="GO" id="GO:0005758">
    <property type="term" value="C:mitochondrial intermembrane space"/>
    <property type="evidence" value="ECO:0007669"/>
    <property type="project" value="EnsemblFungi"/>
</dbReference>
<gene>
    <name evidence="3" type="ORF">LADA_0H18118G</name>
</gene>
<dbReference type="AlphaFoldDB" id="A0A1G4K603"/>
<dbReference type="OrthoDB" id="282149at2759"/>
<accession>A0A1G4K603</accession>
<dbReference type="EMBL" id="LT598461">
    <property type="protein sequence ID" value="SCU99189.1"/>
    <property type="molecule type" value="Genomic_DNA"/>
</dbReference>
<keyword evidence="2" id="KW-1015">Disulfide bond</keyword>
<evidence type="ECO:0000313" key="4">
    <source>
        <dbReference type="Proteomes" id="UP000190274"/>
    </source>
</evidence>
<name>A0A1G4K603_9SACH</name>
<dbReference type="PANTHER" id="PTHR28627:SF1">
    <property type="entry name" value="CYTOCHROME C OXIDASE ASSEMBLY FACTOR 5"/>
    <property type="match status" value="1"/>
</dbReference>
<evidence type="ECO:0000313" key="3">
    <source>
        <dbReference type="EMBL" id="SCU99189.1"/>
    </source>
</evidence>
<reference evidence="3 4" key="1">
    <citation type="submission" date="2016-03" db="EMBL/GenBank/DDBJ databases">
        <authorList>
            <person name="Devillers H."/>
        </authorList>
    </citation>
    <scope>NUCLEOTIDE SEQUENCE [LARGE SCALE GENOMIC DNA]</scope>
    <source>
        <strain evidence="3">CBS 10888</strain>
    </source>
</reference>
<dbReference type="GO" id="GO:0033617">
    <property type="term" value="P:mitochondrial respiratory chain complex IV assembly"/>
    <property type="evidence" value="ECO:0007669"/>
    <property type="project" value="EnsemblFungi"/>
</dbReference>
<keyword evidence="4" id="KW-1185">Reference proteome</keyword>
<dbReference type="Proteomes" id="UP000190274">
    <property type="component" value="Chromosome H"/>
</dbReference>